<dbReference type="RefSeq" id="WP_240713167.1">
    <property type="nucleotide sequence ID" value="NZ_JAKVTV010000002.1"/>
</dbReference>
<dbReference type="EMBL" id="JAKVTV010000002">
    <property type="protein sequence ID" value="MCH4822995.1"/>
    <property type="molecule type" value="Genomic_DNA"/>
</dbReference>
<accession>A0A9X1V375</accession>
<reference evidence="1" key="1">
    <citation type="submission" date="2022-03" db="EMBL/GenBank/DDBJ databases">
        <title>Gramella crocea sp. nov., isolated from activated sludge of a seafood processing plant.</title>
        <authorList>
            <person name="Zhang X."/>
        </authorList>
    </citation>
    <scope>NUCLEOTIDE SEQUENCE</scope>
    <source>
        <strain evidence="1">YJ019</strain>
    </source>
</reference>
<dbReference type="AlphaFoldDB" id="A0A9X1V375"/>
<proteinExistence type="predicted"/>
<organism evidence="1 2">
    <name type="scientific">Christiangramia lutea</name>
    <dbReference type="NCBI Taxonomy" id="1607951"/>
    <lineage>
        <taxon>Bacteria</taxon>
        <taxon>Pseudomonadati</taxon>
        <taxon>Bacteroidota</taxon>
        <taxon>Flavobacteriia</taxon>
        <taxon>Flavobacteriales</taxon>
        <taxon>Flavobacteriaceae</taxon>
        <taxon>Christiangramia</taxon>
    </lineage>
</organism>
<gene>
    <name evidence="1" type="ORF">ML462_07390</name>
</gene>
<comment type="caution">
    <text evidence="1">The sequence shown here is derived from an EMBL/GenBank/DDBJ whole genome shotgun (WGS) entry which is preliminary data.</text>
</comment>
<keyword evidence="2" id="KW-1185">Reference proteome</keyword>
<evidence type="ECO:0000313" key="2">
    <source>
        <dbReference type="Proteomes" id="UP001139226"/>
    </source>
</evidence>
<dbReference type="Proteomes" id="UP001139226">
    <property type="component" value="Unassembled WGS sequence"/>
</dbReference>
<name>A0A9X1V375_9FLAO</name>
<protein>
    <submittedName>
        <fullName evidence="1">Uncharacterized protein</fullName>
    </submittedName>
</protein>
<evidence type="ECO:0000313" key="1">
    <source>
        <dbReference type="EMBL" id="MCH4822995.1"/>
    </source>
</evidence>
<sequence>MKRLLLLVFLLGGILHGQEKVFHSPITEYVTTPADGEVFKHIKREIILFEDRLLLRTFRPEGDTDTEIWSLADNKFKLQLGRSKLVASCKTYLIFEGVRVNAQWNFLENDEGKIDVISRTITNDQGKEPLITRFHID</sequence>